<dbReference type="Proteomes" id="UP000294664">
    <property type="component" value="Unassembled WGS sequence"/>
</dbReference>
<organism evidence="2 3">
    <name type="scientific">Aquabacter spiritensis</name>
    <dbReference type="NCBI Taxonomy" id="933073"/>
    <lineage>
        <taxon>Bacteria</taxon>
        <taxon>Pseudomonadati</taxon>
        <taxon>Pseudomonadota</taxon>
        <taxon>Alphaproteobacteria</taxon>
        <taxon>Hyphomicrobiales</taxon>
        <taxon>Xanthobacteraceae</taxon>
        <taxon>Aquabacter</taxon>
    </lineage>
</organism>
<dbReference type="Gene3D" id="3.90.1340.10">
    <property type="entry name" value="Phage tail collar domain"/>
    <property type="match status" value="1"/>
</dbReference>
<dbReference type="SUPFAM" id="SSF88874">
    <property type="entry name" value="Receptor-binding domain of short tail fibre protein gp12"/>
    <property type="match status" value="1"/>
</dbReference>
<dbReference type="RefSeq" id="WP_132029654.1">
    <property type="nucleotide sequence ID" value="NZ_SMAI01000001.1"/>
</dbReference>
<dbReference type="InterPro" id="IPR011083">
    <property type="entry name" value="Phage_tail_collar_dom"/>
</dbReference>
<dbReference type="EMBL" id="SMAI01000001">
    <property type="protein sequence ID" value="TCT08056.1"/>
    <property type="molecule type" value="Genomic_DNA"/>
</dbReference>
<evidence type="ECO:0000313" key="2">
    <source>
        <dbReference type="EMBL" id="TCT08056.1"/>
    </source>
</evidence>
<comment type="caution">
    <text evidence="2">The sequence shown here is derived from an EMBL/GenBank/DDBJ whole genome shotgun (WGS) entry which is preliminary data.</text>
</comment>
<keyword evidence="3" id="KW-1185">Reference proteome</keyword>
<name>A0A4R3M5A0_9HYPH</name>
<reference evidence="2 3" key="1">
    <citation type="submission" date="2019-03" db="EMBL/GenBank/DDBJ databases">
        <title>Genomic Encyclopedia of Type Strains, Phase IV (KMG-IV): sequencing the most valuable type-strain genomes for metagenomic binning, comparative biology and taxonomic classification.</title>
        <authorList>
            <person name="Goeker M."/>
        </authorList>
    </citation>
    <scope>NUCLEOTIDE SEQUENCE [LARGE SCALE GENOMIC DNA]</scope>
    <source>
        <strain evidence="2 3">DSM 9035</strain>
    </source>
</reference>
<sequence>MEEDWYLGELRIFPYADDWVPAGWLPCEGQMLGIMSYAALYSLIGTTYGGDGRSTFRLPDLRGRTPLGLGQYFGPDGPGDGYVLGQSGGVEKVRLDVGDMPAHTHAVRAVRSSGTSTNPSSAFFAMPKQSSGTTKPLYQTAATDLVSLAPGVVSASGHADSADPQGRAAPHSNVQPFLVLGYFIATTGYYPEA</sequence>
<feature type="domain" description="Phage tail collar" evidence="1">
    <location>
        <begin position="12"/>
        <end position="66"/>
    </location>
</feature>
<evidence type="ECO:0000259" key="1">
    <source>
        <dbReference type="Pfam" id="PF07484"/>
    </source>
</evidence>
<dbReference type="OrthoDB" id="9810174at2"/>
<dbReference type="Pfam" id="PF07484">
    <property type="entry name" value="Collar"/>
    <property type="match status" value="1"/>
</dbReference>
<dbReference type="AlphaFoldDB" id="A0A4R3M5A0"/>
<evidence type="ECO:0000313" key="3">
    <source>
        <dbReference type="Proteomes" id="UP000294664"/>
    </source>
</evidence>
<dbReference type="InterPro" id="IPR037053">
    <property type="entry name" value="Phage_tail_collar_dom_sf"/>
</dbReference>
<accession>A0A4R3M5A0</accession>
<proteinExistence type="predicted"/>
<protein>
    <submittedName>
        <fullName evidence="2">Microcystin-dependent protein</fullName>
    </submittedName>
</protein>
<gene>
    <name evidence="2" type="ORF">EDC64_101575</name>
</gene>